<dbReference type="PATRIC" id="fig|1226633.4.peg.566"/>
<dbReference type="RefSeq" id="WP_039121334.1">
    <property type="nucleotide sequence ID" value="NZ_AOJP01000010.1"/>
</dbReference>
<name>A0A017H576_9FUSO</name>
<evidence type="ECO:0000313" key="2">
    <source>
        <dbReference type="Proteomes" id="UP000031184"/>
    </source>
</evidence>
<gene>
    <name evidence="1" type="ORF">C095_02855</name>
</gene>
<protein>
    <submittedName>
        <fullName evidence="1">Uncharacterized protein</fullName>
    </submittedName>
</protein>
<proteinExistence type="predicted"/>
<dbReference type="AlphaFoldDB" id="A0A017H576"/>
<accession>A0A017H576</accession>
<reference evidence="1 2" key="1">
    <citation type="submission" date="2013-08" db="EMBL/GenBank/DDBJ databases">
        <title>An opportunistic ruminal bacterium that causes liver abscesses in cattle.</title>
        <authorList>
            <person name="Benahmed F.H."/>
            <person name="Rasmussen M."/>
            <person name="Harbottle H."/>
            <person name="Soppet D."/>
            <person name="Nagaraja T.G."/>
            <person name="Davidson M."/>
        </authorList>
    </citation>
    <scope>NUCLEOTIDE SEQUENCE [LARGE SCALE GENOMIC DNA]</scope>
    <source>
        <strain evidence="1 2">B35</strain>
    </source>
</reference>
<evidence type="ECO:0000313" key="1">
    <source>
        <dbReference type="EMBL" id="KID49730.1"/>
    </source>
</evidence>
<organism evidence="1 2">
    <name type="scientific">Fusobacterium necrophorum subsp. funduliforme B35</name>
    <dbReference type="NCBI Taxonomy" id="1226633"/>
    <lineage>
        <taxon>Bacteria</taxon>
        <taxon>Fusobacteriati</taxon>
        <taxon>Fusobacteriota</taxon>
        <taxon>Fusobacteriia</taxon>
        <taxon>Fusobacteriales</taxon>
        <taxon>Fusobacteriaceae</taxon>
        <taxon>Fusobacterium</taxon>
    </lineage>
</organism>
<sequence>MKKQIVLLGFFLLIFSLHADSYYKEEGRLEDGTRYIKEAWTRETKERKTEKKRIVPIEKRGSSANVDIGVLYNLAKKEAKARERSEKKYENLWKEALQEKNDISDLKWEENMEDLEEIEEGAMEE</sequence>
<dbReference type="OrthoDB" id="10015771at2"/>
<dbReference type="Proteomes" id="UP000031184">
    <property type="component" value="Unassembled WGS sequence"/>
</dbReference>
<dbReference type="EMBL" id="AUZI01000011">
    <property type="protein sequence ID" value="KID49730.1"/>
    <property type="molecule type" value="Genomic_DNA"/>
</dbReference>
<comment type="caution">
    <text evidence="1">The sequence shown here is derived from an EMBL/GenBank/DDBJ whole genome shotgun (WGS) entry which is preliminary data.</text>
</comment>